<accession>A0AA38U3Z9</accession>
<evidence type="ECO:0000313" key="2">
    <source>
        <dbReference type="Proteomes" id="UP001163846"/>
    </source>
</evidence>
<dbReference type="Proteomes" id="UP001163846">
    <property type="component" value="Unassembled WGS sequence"/>
</dbReference>
<proteinExistence type="predicted"/>
<comment type="caution">
    <text evidence="1">The sequence shown here is derived from an EMBL/GenBank/DDBJ whole genome shotgun (WGS) entry which is preliminary data.</text>
</comment>
<gene>
    <name evidence="1" type="ORF">F5878DRAFT_654774</name>
</gene>
<protein>
    <submittedName>
        <fullName evidence="1">Uncharacterized protein</fullName>
    </submittedName>
</protein>
<organism evidence="1 2">
    <name type="scientific">Lentinula raphanica</name>
    <dbReference type="NCBI Taxonomy" id="153919"/>
    <lineage>
        <taxon>Eukaryota</taxon>
        <taxon>Fungi</taxon>
        <taxon>Dikarya</taxon>
        <taxon>Basidiomycota</taxon>
        <taxon>Agaricomycotina</taxon>
        <taxon>Agaricomycetes</taxon>
        <taxon>Agaricomycetidae</taxon>
        <taxon>Agaricales</taxon>
        <taxon>Marasmiineae</taxon>
        <taxon>Omphalotaceae</taxon>
        <taxon>Lentinula</taxon>
    </lineage>
</organism>
<evidence type="ECO:0000313" key="1">
    <source>
        <dbReference type="EMBL" id="KAJ3831811.1"/>
    </source>
</evidence>
<sequence length="849" mass="96661">MALGSSNSSAWFGLTTEDDLKSARLYGAMKLLANFELPKNASFMYLVKASCPKGSGSTAFSDLLAIEGIAQALGLSYRNSLELNRVIDDELPSPRPAFSRSEVIVGGAAFDLYTRPILDCVHALYGNPEFSQYLCFTPERHYTDADRTTRLYHDMNTGRWWWDTQRALEKDKPGATIIPLIISSDKTQITLFRNKSAYPVYMTIGNLPKEIRRKPSQQGQILLAYLPTTRRRILANLFHACMTHILAPLKEAGLDGIPMQSGDGIKRRCHPILAAYVGDYPEQCLVTTAYYGDCPCCDTEKNELEEYPQKHPYRDFEAALQAAESIALTSWVDDCRNVNLKPVQHPFWETLPYTDIFRSITPDILHQLYQGVMKHLISWLSNICGADEMDARVRRLPSNHHIRIFQKGITSLSRVSGTEHKQMCSFILGTIVDIPGLTPLQSNSLLASTRALLDFLYLANYPVHSENSLNALDEALAAFHSHRDVFITLNVRQHFNFPKLHFLQHYARAIRLFGTTDNYNTETTERLHIDFTKDAYRASNHKDEYAQMTRWLERREKINHHTNYLQWRVNAQLPGDASPSSKACIGERYDFPGAQRTLSDMECALSQKLTRHPTMKSVSLVKLEDPSPAGYGAVDFQLALKRFIVQFRHPDLPKNRVDEYAAFVVLPFRSLPVWHKVKFVNEELFGKTTLDSISAHPRRFDSHGQMTQTSHFGTALIRVNANNDRIEDIFKDTRIARVRAVFSIPEDKLDTHFPPNCPPPRHLAYVEWYTKFSTVPEQHSGLYRIKKQITAGTVATSIIPLENILRSVHLLPKWGGAVPAHWSNENVLDQAPSFLLNIFADKYFYYNAM</sequence>
<dbReference type="AlphaFoldDB" id="A0AA38U3Z9"/>
<dbReference type="Pfam" id="PF18759">
    <property type="entry name" value="Plavaka"/>
    <property type="match status" value="1"/>
</dbReference>
<dbReference type="EMBL" id="MU807220">
    <property type="protein sequence ID" value="KAJ3831811.1"/>
    <property type="molecule type" value="Genomic_DNA"/>
</dbReference>
<reference evidence="1" key="1">
    <citation type="submission" date="2022-08" db="EMBL/GenBank/DDBJ databases">
        <authorList>
            <consortium name="DOE Joint Genome Institute"/>
            <person name="Min B."/>
            <person name="Riley R."/>
            <person name="Sierra-Patev S."/>
            <person name="Naranjo-Ortiz M."/>
            <person name="Looney B."/>
            <person name="Konkel Z."/>
            <person name="Slot J.C."/>
            <person name="Sakamoto Y."/>
            <person name="Steenwyk J.L."/>
            <person name="Rokas A."/>
            <person name="Carro J."/>
            <person name="Camarero S."/>
            <person name="Ferreira P."/>
            <person name="Molpeceres G."/>
            <person name="Ruiz-Duenas F.J."/>
            <person name="Serrano A."/>
            <person name="Henrissat B."/>
            <person name="Drula E."/>
            <person name="Hughes K.W."/>
            <person name="Mata J.L."/>
            <person name="Ishikawa N.K."/>
            <person name="Vargas-Isla R."/>
            <person name="Ushijima S."/>
            <person name="Smith C.A."/>
            <person name="Ahrendt S."/>
            <person name="Andreopoulos W."/>
            <person name="He G."/>
            <person name="Labutti K."/>
            <person name="Lipzen A."/>
            <person name="Ng V."/>
            <person name="Sandor L."/>
            <person name="Barry K."/>
            <person name="Martinez A.T."/>
            <person name="Xiao Y."/>
            <person name="Gibbons J.G."/>
            <person name="Terashima K."/>
            <person name="Hibbett D.S."/>
            <person name="Grigoriev I.V."/>
        </authorList>
    </citation>
    <scope>NUCLEOTIDE SEQUENCE</scope>
    <source>
        <strain evidence="1">TFB9207</strain>
    </source>
</reference>
<dbReference type="InterPro" id="IPR041078">
    <property type="entry name" value="Plavaka"/>
</dbReference>
<keyword evidence="2" id="KW-1185">Reference proteome</keyword>
<name>A0AA38U3Z9_9AGAR</name>